<reference evidence="2" key="2">
    <citation type="journal article" date="2017" name="Nat. Plants">
        <title>The Aegilops tauschii genome reveals multiple impacts of transposons.</title>
        <authorList>
            <person name="Zhao G."/>
            <person name="Zou C."/>
            <person name="Li K."/>
            <person name="Wang K."/>
            <person name="Li T."/>
            <person name="Gao L."/>
            <person name="Zhang X."/>
            <person name="Wang H."/>
            <person name="Yang Z."/>
            <person name="Liu X."/>
            <person name="Jiang W."/>
            <person name="Mao L."/>
            <person name="Kong X."/>
            <person name="Jiao Y."/>
            <person name="Jia J."/>
        </authorList>
    </citation>
    <scope>NUCLEOTIDE SEQUENCE [LARGE SCALE GENOMIC DNA]</scope>
    <source>
        <strain evidence="2">cv. AL8/78</strain>
    </source>
</reference>
<dbReference type="Gramene" id="AET2Gv20790600.4">
    <property type="protein sequence ID" value="AET2Gv20790600.4"/>
    <property type="gene ID" value="AET2Gv20790600"/>
</dbReference>
<organism evidence="1 2">
    <name type="scientific">Aegilops tauschii subsp. strangulata</name>
    <name type="common">Goatgrass</name>
    <dbReference type="NCBI Taxonomy" id="200361"/>
    <lineage>
        <taxon>Eukaryota</taxon>
        <taxon>Viridiplantae</taxon>
        <taxon>Streptophyta</taxon>
        <taxon>Embryophyta</taxon>
        <taxon>Tracheophyta</taxon>
        <taxon>Spermatophyta</taxon>
        <taxon>Magnoliopsida</taxon>
        <taxon>Liliopsida</taxon>
        <taxon>Poales</taxon>
        <taxon>Poaceae</taxon>
        <taxon>BOP clade</taxon>
        <taxon>Pooideae</taxon>
        <taxon>Triticodae</taxon>
        <taxon>Triticeae</taxon>
        <taxon>Triticinae</taxon>
        <taxon>Aegilops</taxon>
    </lineage>
</organism>
<keyword evidence="2" id="KW-1185">Reference proteome</keyword>
<protein>
    <submittedName>
        <fullName evidence="1">Uncharacterized protein</fullName>
    </submittedName>
</protein>
<reference evidence="2" key="1">
    <citation type="journal article" date="2014" name="Science">
        <title>Ancient hybridizations among the ancestral genomes of bread wheat.</title>
        <authorList>
            <consortium name="International Wheat Genome Sequencing Consortium,"/>
            <person name="Marcussen T."/>
            <person name="Sandve S.R."/>
            <person name="Heier L."/>
            <person name="Spannagl M."/>
            <person name="Pfeifer M."/>
            <person name="Jakobsen K.S."/>
            <person name="Wulff B.B."/>
            <person name="Steuernagel B."/>
            <person name="Mayer K.F."/>
            <person name="Olsen O.A."/>
        </authorList>
    </citation>
    <scope>NUCLEOTIDE SEQUENCE [LARGE SCALE GENOMIC DNA]</scope>
    <source>
        <strain evidence="2">cv. AL8/78</strain>
    </source>
</reference>
<sequence length="46" mass="4936">IGGPTGELLETNAQVLSQISTNLGTMQRYRITSLCCAKLEITYSGC</sequence>
<proteinExistence type="predicted"/>
<reference evidence="1" key="3">
    <citation type="journal article" date="2017" name="Nature">
        <title>Genome sequence of the progenitor of the wheat D genome Aegilops tauschii.</title>
        <authorList>
            <person name="Luo M.C."/>
            <person name="Gu Y.Q."/>
            <person name="Puiu D."/>
            <person name="Wang H."/>
            <person name="Twardziok S.O."/>
            <person name="Deal K.R."/>
            <person name="Huo N."/>
            <person name="Zhu T."/>
            <person name="Wang L."/>
            <person name="Wang Y."/>
            <person name="McGuire P.E."/>
            <person name="Liu S."/>
            <person name="Long H."/>
            <person name="Ramasamy R.K."/>
            <person name="Rodriguez J.C."/>
            <person name="Van S.L."/>
            <person name="Yuan L."/>
            <person name="Wang Z."/>
            <person name="Xia Z."/>
            <person name="Xiao L."/>
            <person name="Anderson O.D."/>
            <person name="Ouyang S."/>
            <person name="Liang Y."/>
            <person name="Zimin A.V."/>
            <person name="Pertea G."/>
            <person name="Qi P."/>
            <person name="Bennetzen J.L."/>
            <person name="Dai X."/>
            <person name="Dawson M.W."/>
            <person name="Muller H.G."/>
            <person name="Kugler K."/>
            <person name="Rivarola-Duarte L."/>
            <person name="Spannagl M."/>
            <person name="Mayer K.F.X."/>
            <person name="Lu F.H."/>
            <person name="Bevan M.W."/>
            <person name="Leroy P."/>
            <person name="Li P."/>
            <person name="You F.M."/>
            <person name="Sun Q."/>
            <person name="Liu Z."/>
            <person name="Lyons E."/>
            <person name="Wicker T."/>
            <person name="Salzberg S.L."/>
            <person name="Devos K.M."/>
            <person name="Dvorak J."/>
        </authorList>
    </citation>
    <scope>NUCLEOTIDE SEQUENCE [LARGE SCALE GENOMIC DNA]</scope>
    <source>
        <strain evidence="1">cv. AL8/78</strain>
    </source>
</reference>
<evidence type="ECO:0000313" key="1">
    <source>
        <dbReference type="EnsemblPlants" id="AET2Gv20790600.4"/>
    </source>
</evidence>
<reference evidence="1" key="5">
    <citation type="journal article" date="2021" name="G3 (Bethesda)">
        <title>Aegilops tauschii genome assembly Aet v5.0 features greater sequence contiguity and improved annotation.</title>
        <authorList>
            <person name="Wang L."/>
            <person name="Zhu T."/>
            <person name="Rodriguez J.C."/>
            <person name="Deal K.R."/>
            <person name="Dubcovsky J."/>
            <person name="McGuire P.E."/>
            <person name="Lux T."/>
            <person name="Spannagl M."/>
            <person name="Mayer K.F.X."/>
            <person name="Baldrich P."/>
            <person name="Meyers B.C."/>
            <person name="Huo N."/>
            <person name="Gu Y.Q."/>
            <person name="Zhou H."/>
            <person name="Devos K.M."/>
            <person name="Bennetzen J.L."/>
            <person name="Unver T."/>
            <person name="Budak H."/>
            <person name="Gulick P.J."/>
            <person name="Galiba G."/>
            <person name="Kalapos B."/>
            <person name="Nelson D.R."/>
            <person name="Li P."/>
            <person name="You F.M."/>
            <person name="Luo M.C."/>
            <person name="Dvorak J."/>
        </authorList>
    </citation>
    <scope>NUCLEOTIDE SEQUENCE [LARGE SCALE GENOMIC DNA]</scope>
    <source>
        <strain evidence="1">cv. AL8/78</strain>
    </source>
</reference>
<dbReference type="AlphaFoldDB" id="A0A453CB34"/>
<evidence type="ECO:0000313" key="2">
    <source>
        <dbReference type="Proteomes" id="UP000015105"/>
    </source>
</evidence>
<dbReference type="Proteomes" id="UP000015105">
    <property type="component" value="Chromosome 2D"/>
</dbReference>
<reference evidence="1" key="4">
    <citation type="submission" date="2019-03" db="UniProtKB">
        <authorList>
            <consortium name="EnsemblPlants"/>
        </authorList>
    </citation>
    <scope>IDENTIFICATION</scope>
</reference>
<dbReference type="EnsemblPlants" id="AET2Gv20790600.4">
    <property type="protein sequence ID" value="AET2Gv20790600.4"/>
    <property type="gene ID" value="AET2Gv20790600"/>
</dbReference>
<name>A0A453CB34_AEGTS</name>
<accession>A0A453CB34</accession>